<dbReference type="RefSeq" id="WP_139249528.1">
    <property type="nucleotide sequence ID" value="NZ_FQVI01000068.1"/>
</dbReference>
<evidence type="ECO:0000313" key="3">
    <source>
        <dbReference type="EMBL" id="SHF64778.1"/>
    </source>
</evidence>
<dbReference type="Proteomes" id="UP000184245">
    <property type="component" value="Unassembled WGS sequence"/>
</dbReference>
<keyword evidence="4" id="KW-1185">Reference proteome</keyword>
<proteinExistence type="predicted"/>
<evidence type="ECO:0000313" key="4">
    <source>
        <dbReference type="Proteomes" id="UP000184245"/>
    </source>
</evidence>
<name>A0A1M5DCH4_9CLOT</name>
<dbReference type="Pfam" id="PF07581">
    <property type="entry name" value="Glug"/>
    <property type="match status" value="1"/>
</dbReference>
<feature type="non-terminal residue" evidence="3">
    <location>
        <position position="1"/>
    </location>
</feature>
<feature type="region of interest" description="Disordered" evidence="1">
    <location>
        <begin position="1"/>
        <end position="23"/>
    </location>
</feature>
<accession>A0A1M5DCH4</accession>
<sequence>GLTGKIARVDLPVYQSPDDPKQPVPDASFDAASMLLTNVDAAMIYSVDGGKSWNAISGDTVDLSQDTVTAEHGIQVKKLKDEIKTEDSDPQILVLTQKEQVSAPVLEYSAADSAAVTTIKGQEYAIKAKDDEKFGQWQTSGEFTGLTEGTEYEIVTRVSGSGLALASEPSIPVTFKAENVFEEIGTASELLAFAKKIDSGSTKACARLTKNIDMSGATWKQVATDEDKPYQGTIDGNGFAIKNITFGNNEMNDTGLFQYTKGATFKNLTVNMTVAGKIRTGGLVEYAVNNLFEDCHISGTVTSYYSNAGAYASYDESSTFRNCTNSAAVTLKQGSGNTGGFIGTASGTVMENCVNKGKVSCAIGNGAGFIGTVGGRMIGGKMQPYTGVKLTNCYNEAVITANETIGMPSGIAGGISSESEITNCYNTGHIIGGEKRAAGIVGSISESVIRGCYNTGIVEGAAETGGIVANAAFESQIIDSYNQGEILGSGKYIGGIAGNTETYTGYEGAKIIECYNEGKITGRTGSSFIGGLVGFSQSMSMERSYNKGEIAGPSDASGDLFVGGLVGQAAKSSIEDSYNTGGINCSGNCGGGIAGFLYNGTTIVGCYNTGIVNGNSYTGGIAGYSKTNNTISRCYNLAKVAATGKYVGGIAGYLTADGSITDSYNAGDTFSLALSGNDYAAGILGYLTLGTLDNNYFLETEEVNQGIEAVGGSAGGVDTVTNTSSKTAEEF</sequence>
<dbReference type="STRING" id="1122155.SAMN02745158_04501"/>
<dbReference type="InterPro" id="IPR011493">
    <property type="entry name" value="GLUG"/>
</dbReference>
<feature type="domain" description="GLUG" evidence="2">
    <location>
        <begin position="644"/>
        <end position="668"/>
    </location>
</feature>
<evidence type="ECO:0000256" key="1">
    <source>
        <dbReference type="SAM" id="MobiDB-lite"/>
    </source>
</evidence>
<feature type="non-terminal residue" evidence="3">
    <location>
        <position position="731"/>
    </location>
</feature>
<evidence type="ECO:0000259" key="2">
    <source>
        <dbReference type="Pfam" id="PF07581"/>
    </source>
</evidence>
<dbReference type="Gene3D" id="2.160.20.110">
    <property type="match status" value="2"/>
</dbReference>
<dbReference type="EMBL" id="FQVI01000068">
    <property type="protein sequence ID" value="SHF64778.1"/>
    <property type="molecule type" value="Genomic_DNA"/>
</dbReference>
<gene>
    <name evidence="3" type="ORF">SAMN02745158_04501</name>
</gene>
<dbReference type="AlphaFoldDB" id="A0A1M5DCH4"/>
<dbReference type="OrthoDB" id="1947361at2"/>
<organism evidence="3 4">
    <name type="scientific">Lactonifactor longoviformis DSM 17459</name>
    <dbReference type="NCBI Taxonomy" id="1122155"/>
    <lineage>
        <taxon>Bacteria</taxon>
        <taxon>Bacillati</taxon>
        <taxon>Bacillota</taxon>
        <taxon>Clostridia</taxon>
        <taxon>Eubacteriales</taxon>
        <taxon>Clostridiaceae</taxon>
        <taxon>Lactonifactor</taxon>
    </lineage>
</organism>
<reference evidence="3 4" key="1">
    <citation type="submission" date="2016-11" db="EMBL/GenBank/DDBJ databases">
        <authorList>
            <person name="Jaros S."/>
            <person name="Januszkiewicz K."/>
            <person name="Wedrychowicz H."/>
        </authorList>
    </citation>
    <scope>NUCLEOTIDE SEQUENCE [LARGE SCALE GENOMIC DNA]</scope>
    <source>
        <strain evidence="3 4">DSM 17459</strain>
    </source>
</reference>
<protein>
    <submittedName>
        <fullName evidence="3">The GLUG motif-containing protein</fullName>
    </submittedName>
</protein>